<accession>A0A1D2NLQ0</accession>
<reference evidence="1 2" key="1">
    <citation type="journal article" date="2016" name="Genome Biol. Evol.">
        <title>Gene Family Evolution Reflects Adaptation to Soil Environmental Stressors in the Genome of the Collembolan Orchesella cincta.</title>
        <authorList>
            <person name="Faddeeva-Vakhrusheva A."/>
            <person name="Derks M.F."/>
            <person name="Anvar S.Y."/>
            <person name="Agamennone V."/>
            <person name="Suring W."/>
            <person name="Smit S."/>
            <person name="van Straalen N.M."/>
            <person name="Roelofs D."/>
        </authorList>
    </citation>
    <scope>NUCLEOTIDE SEQUENCE [LARGE SCALE GENOMIC DNA]</scope>
    <source>
        <tissue evidence="1">Mixed pool</tissue>
    </source>
</reference>
<dbReference type="AlphaFoldDB" id="A0A1D2NLQ0"/>
<sequence>MRIQGPSIALLVSIRVDDVWKLKEQIQPIFDEVLGKPISYETFIAYEDLRKEALELIQRFEEFHARVKDYAGPIERIIDLWTAVKQTAQGDDNAELKRRITGSKDVKWITNLDVRKLELEWSKMNLAQRLQAIISKLNDLSRLLPKETVFEAEITATIITKRRTVTTLMQEIRSFVGLLNEIVATNQEIFTKTMVDEFVSYTDKASDAFETCKKAEELLVNVGDVNIIRSQGLVNDKSVQEAIAIDAEALGNEWNQLRLVHLMRDYADEKKTLNPPENRINQRAYEL</sequence>
<dbReference type="Proteomes" id="UP000094527">
    <property type="component" value="Unassembled WGS sequence"/>
</dbReference>
<gene>
    <name evidence="1" type="ORF">Ocin01_00451</name>
</gene>
<protein>
    <submittedName>
        <fullName evidence="1">Uncharacterized protein</fullName>
    </submittedName>
</protein>
<keyword evidence="2" id="KW-1185">Reference proteome</keyword>
<organism evidence="1 2">
    <name type="scientific">Orchesella cincta</name>
    <name type="common">Springtail</name>
    <name type="synonym">Podura cincta</name>
    <dbReference type="NCBI Taxonomy" id="48709"/>
    <lineage>
        <taxon>Eukaryota</taxon>
        <taxon>Metazoa</taxon>
        <taxon>Ecdysozoa</taxon>
        <taxon>Arthropoda</taxon>
        <taxon>Hexapoda</taxon>
        <taxon>Collembola</taxon>
        <taxon>Entomobryomorpha</taxon>
        <taxon>Entomobryoidea</taxon>
        <taxon>Orchesellidae</taxon>
        <taxon>Orchesellinae</taxon>
        <taxon>Orchesella</taxon>
    </lineage>
</organism>
<evidence type="ECO:0000313" key="1">
    <source>
        <dbReference type="EMBL" id="ODN06213.1"/>
    </source>
</evidence>
<comment type="caution">
    <text evidence="1">The sequence shown here is derived from an EMBL/GenBank/DDBJ whole genome shotgun (WGS) entry which is preliminary data.</text>
</comment>
<proteinExistence type="predicted"/>
<dbReference type="EMBL" id="LJIJ01000009">
    <property type="protein sequence ID" value="ODN06213.1"/>
    <property type="molecule type" value="Genomic_DNA"/>
</dbReference>
<name>A0A1D2NLQ0_ORCCI</name>
<evidence type="ECO:0000313" key="2">
    <source>
        <dbReference type="Proteomes" id="UP000094527"/>
    </source>
</evidence>